<evidence type="ECO:0000256" key="2">
    <source>
        <dbReference type="ARBA" id="ARBA00022964"/>
    </source>
</evidence>
<evidence type="ECO:0000256" key="3">
    <source>
        <dbReference type="ARBA" id="ARBA00023002"/>
    </source>
</evidence>
<evidence type="ECO:0000256" key="5">
    <source>
        <dbReference type="ARBA" id="ARBA00035013"/>
    </source>
</evidence>
<keyword evidence="3" id="KW-0560">Oxidoreductase</keyword>
<comment type="cofactor">
    <cofactor evidence="1">
        <name>Fe(2+)</name>
        <dbReference type="ChEBI" id="CHEBI:29033"/>
    </cofactor>
</comment>
<dbReference type="Proteomes" id="UP000293671">
    <property type="component" value="Unassembled WGS sequence"/>
</dbReference>
<dbReference type="EMBL" id="SHKP01000007">
    <property type="protein sequence ID" value="RZT94933.1"/>
    <property type="molecule type" value="Genomic_DNA"/>
</dbReference>
<dbReference type="InterPro" id="IPR009770">
    <property type="entry name" value="HGLS"/>
</dbReference>
<dbReference type="SMART" id="SM01150">
    <property type="entry name" value="DUF1338"/>
    <property type="match status" value="1"/>
</dbReference>
<dbReference type="AlphaFoldDB" id="A0A4Q7VFZ9"/>
<evidence type="ECO:0000256" key="7">
    <source>
        <dbReference type="ARBA" id="ARBA00035045"/>
    </source>
</evidence>
<proteinExistence type="inferred from homology"/>
<organism evidence="8 9">
    <name type="scientific">Rivibacter subsaxonicus</name>
    <dbReference type="NCBI Taxonomy" id="457575"/>
    <lineage>
        <taxon>Bacteria</taxon>
        <taxon>Pseudomonadati</taxon>
        <taxon>Pseudomonadota</taxon>
        <taxon>Betaproteobacteria</taxon>
        <taxon>Burkholderiales</taxon>
        <taxon>Rivibacter</taxon>
    </lineage>
</organism>
<comment type="caution">
    <text evidence="8">The sequence shown here is derived from an EMBL/GenBank/DDBJ whole genome shotgun (WGS) entry which is preliminary data.</text>
</comment>
<gene>
    <name evidence="8" type="ORF">EV670_2679</name>
</gene>
<dbReference type="Pfam" id="PF07063">
    <property type="entry name" value="HGLS"/>
    <property type="match status" value="1"/>
</dbReference>
<dbReference type="PANTHER" id="PTHR31136">
    <property type="entry name" value="DUF1338 DOMAIN-CONTAINING PROTEIN"/>
    <property type="match status" value="1"/>
</dbReference>
<accession>A0A4Q7VFZ9</accession>
<comment type="similarity">
    <text evidence="5">Belongs to the 2-oxoadipate dioxygenase/decarboxylase family.</text>
</comment>
<evidence type="ECO:0000256" key="6">
    <source>
        <dbReference type="ARBA" id="ARBA00035023"/>
    </source>
</evidence>
<dbReference type="GO" id="GO:0051213">
    <property type="term" value="F:dioxygenase activity"/>
    <property type="evidence" value="ECO:0007669"/>
    <property type="project" value="UniProtKB-KW"/>
</dbReference>
<dbReference type="Gene3D" id="3.10.180.50">
    <property type="match status" value="1"/>
</dbReference>
<sequence length="340" mass="36915">MPPMQQPTTLHALLGAVLDAQESARLFDQLQIAPALLRPLAAEASRAELAQALNMLLFRGLLERVPLAVACVAERRASGQKVCFDHGALRTVAWPSGALPAGQAAITRVLVPLGFEQAETYPLPRLKMTGRAWRHRDLPQDIAQFFVSELHPEAFSPAFQATVSRVIGDSRDPLSAQDLAELAQLERDRALPLASAQRLLPRLAGCFERQHGLFAWDDYESLRAESAEMAWIATEGNAFNHATDRVDDIDAVVELQRRAGRPVKSSVEVSASGRVRQTALAAAPVLREFRQGQGVIAREVPGSFYEFIARAPLPDEAILDLGFDAANATGIFGMTAAGAR</sequence>
<keyword evidence="9" id="KW-1185">Reference proteome</keyword>
<name>A0A4Q7VFZ9_9BURK</name>
<dbReference type="EC" id="1.13.11.93" evidence="6"/>
<keyword evidence="4" id="KW-0408">Iron</keyword>
<reference evidence="8 9" key="1">
    <citation type="submission" date="2019-02" db="EMBL/GenBank/DDBJ databases">
        <title>Genomic Encyclopedia of Type Strains, Phase IV (KMG-IV): sequencing the most valuable type-strain genomes for metagenomic binning, comparative biology and taxonomic classification.</title>
        <authorList>
            <person name="Goeker M."/>
        </authorList>
    </citation>
    <scope>NUCLEOTIDE SEQUENCE [LARGE SCALE GENOMIC DNA]</scope>
    <source>
        <strain evidence="8 9">DSM 19570</strain>
    </source>
</reference>
<dbReference type="PANTHER" id="PTHR31136:SF5">
    <property type="entry name" value="2-OXOADIPATE DIOXYGENASE_DECARBOXYLASE, CHLOROPLASTIC"/>
    <property type="match status" value="1"/>
</dbReference>
<evidence type="ECO:0000256" key="4">
    <source>
        <dbReference type="ARBA" id="ARBA00023004"/>
    </source>
</evidence>
<evidence type="ECO:0000313" key="8">
    <source>
        <dbReference type="EMBL" id="RZT94933.1"/>
    </source>
</evidence>
<evidence type="ECO:0000313" key="9">
    <source>
        <dbReference type="Proteomes" id="UP000293671"/>
    </source>
</evidence>
<evidence type="ECO:0000256" key="1">
    <source>
        <dbReference type="ARBA" id="ARBA00001954"/>
    </source>
</evidence>
<keyword evidence="2" id="KW-0223">Dioxygenase</keyword>
<protein>
    <recommendedName>
        <fullName evidence="6">2-oxoadipate dioxygenase/decarboxylase</fullName>
        <ecNumber evidence="6">1.13.11.93</ecNumber>
    </recommendedName>
    <alternativeName>
        <fullName evidence="7">2-hydroxyglutarate synthase</fullName>
    </alternativeName>
</protein>